<evidence type="ECO:0000256" key="8">
    <source>
        <dbReference type="ARBA" id="ARBA00031256"/>
    </source>
</evidence>
<evidence type="ECO:0000256" key="9">
    <source>
        <dbReference type="RuleBase" id="RU364142"/>
    </source>
</evidence>
<dbReference type="Pfam" id="PF08689">
    <property type="entry name" value="Med5"/>
    <property type="match status" value="1"/>
</dbReference>
<gene>
    <name evidence="9" type="primary">MED5</name>
    <name evidence="11" type="ORF">CLUP02_08366</name>
</gene>
<reference evidence="11" key="1">
    <citation type="journal article" date="2021" name="Mol. Plant Microbe Interact.">
        <title>Complete Genome Sequence of the Plant-Pathogenic Fungus Colletotrichum lupini.</title>
        <authorList>
            <person name="Baroncelli R."/>
            <person name="Pensec F."/>
            <person name="Da Lio D."/>
            <person name="Boufleur T."/>
            <person name="Vicente I."/>
            <person name="Sarrocco S."/>
            <person name="Picot A."/>
            <person name="Baraldi E."/>
            <person name="Sukno S."/>
            <person name="Thon M."/>
            <person name="Le Floch G."/>
        </authorList>
    </citation>
    <scope>NUCLEOTIDE SEQUENCE</scope>
    <source>
        <strain evidence="11">IMI 504893</strain>
    </source>
</reference>
<dbReference type="GO" id="GO:0006357">
    <property type="term" value="P:regulation of transcription by RNA polymerase II"/>
    <property type="evidence" value="ECO:0007669"/>
    <property type="project" value="InterPro"/>
</dbReference>
<dbReference type="GO" id="GO:0003712">
    <property type="term" value="F:transcription coregulator activity"/>
    <property type="evidence" value="ECO:0007669"/>
    <property type="project" value="InterPro"/>
</dbReference>
<evidence type="ECO:0000256" key="1">
    <source>
        <dbReference type="ARBA" id="ARBA00004123"/>
    </source>
</evidence>
<dbReference type="InterPro" id="IPR014801">
    <property type="entry name" value="Mediator_Med5_fun"/>
</dbReference>
<organism evidence="11 12">
    <name type="scientific">Colletotrichum lupini</name>
    <dbReference type="NCBI Taxonomy" id="145971"/>
    <lineage>
        <taxon>Eukaryota</taxon>
        <taxon>Fungi</taxon>
        <taxon>Dikarya</taxon>
        <taxon>Ascomycota</taxon>
        <taxon>Pezizomycotina</taxon>
        <taxon>Sordariomycetes</taxon>
        <taxon>Hypocreomycetidae</taxon>
        <taxon>Glomerellales</taxon>
        <taxon>Glomerellaceae</taxon>
        <taxon>Colletotrichum</taxon>
        <taxon>Colletotrichum acutatum species complex</taxon>
    </lineage>
</organism>
<comment type="function">
    <text evidence="9">Component of the Mediator complex, a coactivator involved in the regulated transcription of nearly all RNA polymerase II-dependent genes. Mediator functions as a bridge to convey information from gene-specific regulatory proteins to the basal RNA polymerase II transcription machinery. Mediator is recruited to promoters by direct interactions with regulatory proteins and serves as a scaffold for the assembly of a functional preinitiation complex with RNA polymerase II and the general transcription factors.</text>
</comment>
<evidence type="ECO:0000256" key="4">
    <source>
        <dbReference type="ARBA" id="ARBA00023015"/>
    </source>
</evidence>
<evidence type="ECO:0000256" key="2">
    <source>
        <dbReference type="ARBA" id="ARBA00008782"/>
    </source>
</evidence>
<comment type="subunit">
    <text evidence="9">Component of the Mediator complex.</text>
</comment>
<comment type="similarity">
    <text evidence="2 9">Belongs to the Mediator complex subunit 5 family.</text>
</comment>
<sequence>MRLGPRNSYYLSSPSTESRMRPDLPRTHHRRNYLCFPSCASTKASVEVCSYKRPGRDQRARLNPPSVLLHDSDNLESARNFIASIANMDGRVIRGVQRAALEQWSEFIAKSLAHRIDPEKFESYVPFLQAKHPLPPVAVADLFLRPQPHNHESLDPRVPRYLQVLSRLNYIDTPSILKALYKYSTSRGHSREAGQLPNVENQTTSFPRWESSYAAEEVMFYRLTKSVAQGTAIQNTGTGLEIANVMAKWIALFTDAATAFTVDVMGQLHSSQVREEMESARAAFVALLLGVCENQVVLKALSKPEAQEIRKALSESLANFVPTIMQSAGPIATRLDMFRTSTLAGFEPVDEQKNKSNAEIEDLFDSTVALENFVVSELPIVNSRAGLYIYLNAALVGRPLIDDLAIFNYLNNRYQGDVQSTTVDLILVSFDILANAASRNEGKQAAHLLRSFLMNKLPILIESLSKHMYGPVNAEYCITEALSRVDTTTFPTLSSMFDETRSNNPFTDSVREDFCWACCLHGLLRESSIETLLGETPYSSLPASGRYVKENLVAECLADPERMQALIGELDSKEGNAGAVCQALTEVMGQLCRNKETMSLKLLCSQLAQKPLSLDVMLMFEKPATILHPLCDLLDNWKYDEDQGEYQPVYEEFGSILLLVMAFAFRYGLSASDMGIISSDSFVARLLGHGHQSRSLEELSDQEKGHLDGWIHGLFDSEAGGLGDELMSSCPPQDFYLLVSTLFQNIVVAFSTGHLAEESLRGGIEYLVDTFLLPSLVVAITSLANSLWFERPDCQKAIVRVLNSVLAPTSISNEAQAMLSSVMNIVAKPLEHSLRAYQRSDPKSQEVEPLLKAIKDSIPLSRRTGAADHQELDAWSMGGFSNSIRQTLQQLVQWSIHPTMDRMPPAYTHRQMLVAMKLLGAKRLLQLLYEDIRQQTETGSGSIIYDVATALVCAPDVVNTPSNPINFIDNSGNVPAPIPRKLTLREVLKSDAEECKKLQKVDMNLAEIVVRLYRKVETQMAVSQAEVIQADTMLQTDLGLSLDAGAGSLDDAMAAAAANVAQGDGMSVDNVSLDLGLGGVGGDLGLGGSSNNGGGSLDLGADDLFSGLGAGDDFQWDNMDLS</sequence>
<keyword evidence="7 9" id="KW-0539">Nucleus</keyword>
<evidence type="ECO:0000256" key="3">
    <source>
        <dbReference type="ARBA" id="ARBA00020628"/>
    </source>
</evidence>
<dbReference type="PANTHER" id="PTHR35784:SF1">
    <property type="entry name" value="MEDIATOR OF RNA POLYMERASE II TRANSCRIPTION SUBUNIT 5"/>
    <property type="match status" value="1"/>
</dbReference>
<evidence type="ECO:0000313" key="12">
    <source>
        <dbReference type="Proteomes" id="UP000830671"/>
    </source>
</evidence>
<protein>
    <recommendedName>
        <fullName evidence="3 9">Mediator of RNA polymerase II transcription subunit 5</fullName>
    </recommendedName>
    <alternativeName>
        <fullName evidence="8 9">Mediator complex subunit 5</fullName>
    </alternativeName>
</protein>
<keyword evidence="6 9" id="KW-0804">Transcription</keyword>
<comment type="subcellular location">
    <subcellularLocation>
        <location evidence="1 9">Nucleus</location>
    </subcellularLocation>
</comment>
<dbReference type="GO" id="GO:0016592">
    <property type="term" value="C:mediator complex"/>
    <property type="evidence" value="ECO:0007669"/>
    <property type="project" value="InterPro"/>
</dbReference>
<keyword evidence="5 9" id="KW-0010">Activator</keyword>
<keyword evidence="12" id="KW-1185">Reference proteome</keyword>
<dbReference type="PANTHER" id="PTHR35784">
    <property type="entry name" value="MEDIATOR OF RNA POLYMERASE II TRANSCRIPTION SUBUNIT 5"/>
    <property type="match status" value="1"/>
</dbReference>
<feature type="region of interest" description="Disordered" evidence="10">
    <location>
        <begin position="1"/>
        <end position="24"/>
    </location>
</feature>
<proteinExistence type="inferred from homology"/>
<name>A0A9Q8SSU4_9PEZI</name>
<dbReference type="AlphaFoldDB" id="A0A9Q8SSU4"/>
<evidence type="ECO:0000256" key="5">
    <source>
        <dbReference type="ARBA" id="ARBA00023159"/>
    </source>
</evidence>
<evidence type="ECO:0000256" key="6">
    <source>
        <dbReference type="ARBA" id="ARBA00023163"/>
    </source>
</evidence>
<dbReference type="Proteomes" id="UP000830671">
    <property type="component" value="Chromosome 4"/>
</dbReference>
<evidence type="ECO:0000313" key="11">
    <source>
        <dbReference type="EMBL" id="UQC82876.1"/>
    </source>
</evidence>
<keyword evidence="4 9" id="KW-0805">Transcription regulation</keyword>
<evidence type="ECO:0000256" key="10">
    <source>
        <dbReference type="SAM" id="MobiDB-lite"/>
    </source>
</evidence>
<evidence type="ECO:0000256" key="7">
    <source>
        <dbReference type="ARBA" id="ARBA00023242"/>
    </source>
</evidence>
<accession>A0A9Q8SSU4</accession>
<dbReference type="EMBL" id="CP019476">
    <property type="protein sequence ID" value="UQC82876.1"/>
    <property type="molecule type" value="Genomic_DNA"/>
</dbReference>